<name>A0ABN7Y6M0_9BURK</name>
<dbReference type="EMBL" id="CAJZAF010000005">
    <property type="protein sequence ID" value="CAG9168149.1"/>
    <property type="molecule type" value="Genomic_DNA"/>
</dbReference>
<organism evidence="1 2">
    <name type="scientific">Cupriavidus pinatubonensis</name>
    <dbReference type="NCBI Taxonomy" id="248026"/>
    <lineage>
        <taxon>Bacteria</taxon>
        <taxon>Pseudomonadati</taxon>
        <taxon>Pseudomonadota</taxon>
        <taxon>Betaproteobacteria</taxon>
        <taxon>Burkholderiales</taxon>
        <taxon>Burkholderiaceae</taxon>
        <taxon>Cupriavidus</taxon>
    </lineage>
</organism>
<keyword evidence="2" id="KW-1185">Reference proteome</keyword>
<comment type="caution">
    <text evidence="1">The sequence shown here is derived from an EMBL/GenBank/DDBJ whole genome shotgun (WGS) entry which is preliminary data.</text>
</comment>
<sequence>MSKTSDTNWVLHPRQDGKPSLGQLAVVSRLVREFVQRVLETRAAWHKGEPGAADPLAVYLEDARRMGNIFLGRDARYHAQPWNSIRRLGITLRVLLPEETEHYGDPGTALFMWLATQAATAAAAIETGQSEDVIRRKLDAVVDDVTQRLLGLEN</sequence>
<accession>A0ABN7Y6M0</accession>
<dbReference type="RefSeq" id="WP_224000756.1">
    <property type="nucleotide sequence ID" value="NZ_CAJZAF010000005.1"/>
</dbReference>
<protein>
    <submittedName>
        <fullName evidence="1">Uncharacterized protein</fullName>
    </submittedName>
</protein>
<dbReference type="Proteomes" id="UP000701702">
    <property type="component" value="Unassembled WGS sequence"/>
</dbReference>
<reference evidence="1 2" key="1">
    <citation type="submission" date="2021-08" db="EMBL/GenBank/DDBJ databases">
        <authorList>
            <person name="Peeters C."/>
        </authorList>
    </citation>
    <scope>NUCLEOTIDE SEQUENCE [LARGE SCALE GENOMIC DNA]</scope>
    <source>
        <strain evidence="1 2">LMG 23994</strain>
    </source>
</reference>
<evidence type="ECO:0000313" key="1">
    <source>
        <dbReference type="EMBL" id="CAG9168149.1"/>
    </source>
</evidence>
<evidence type="ECO:0000313" key="2">
    <source>
        <dbReference type="Proteomes" id="UP000701702"/>
    </source>
</evidence>
<gene>
    <name evidence="1" type="ORF">LMG23994_01321</name>
</gene>
<proteinExistence type="predicted"/>